<sequence>MSITWKEAVNKTQRKKVLKISKTPLENLGKFINFACFSFNFPYFWVQKSQELISRAKYLWIFSLVLALVKAVHQIINLGFQFHGKDEKNKADLVMDIFWAVLFINHALASLAQIPKMKNFPFGFTLIFNYFATA</sequence>
<evidence type="ECO:0000313" key="2">
    <source>
        <dbReference type="EMBL" id="CAG7724804.1"/>
    </source>
</evidence>
<keyword evidence="1" id="KW-0812">Transmembrane</keyword>
<protein>
    <submittedName>
        <fullName evidence="2">Uncharacterized protein</fullName>
    </submittedName>
</protein>
<gene>
    <name evidence="2" type="ORF">AFUS01_LOCUS13804</name>
</gene>
<name>A0A8J2NY84_9HEXA</name>
<dbReference type="Proteomes" id="UP000708208">
    <property type="component" value="Unassembled WGS sequence"/>
</dbReference>
<feature type="transmembrane region" description="Helical" evidence="1">
    <location>
        <begin position="58"/>
        <end position="77"/>
    </location>
</feature>
<organism evidence="2 3">
    <name type="scientific">Allacma fusca</name>
    <dbReference type="NCBI Taxonomy" id="39272"/>
    <lineage>
        <taxon>Eukaryota</taxon>
        <taxon>Metazoa</taxon>
        <taxon>Ecdysozoa</taxon>
        <taxon>Arthropoda</taxon>
        <taxon>Hexapoda</taxon>
        <taxon>Collembola</taxon>
        <taxon>Symphypleona</taxon>
        <taxon>Sminthuridae</taxon>
        <taxon>Allacma</taxon>
    </lineage>
</organism>
<accession>A0A8J2NY84</accession>
<keyword evidence="3" id="KW-1185">Reference proteome</keyword>
<proteinExistence type="predicted"/>
<feature type="transmembrane region" description="Helical" evidence="1">
    <location>
        <begin position="97"/>
        <end position="114"/>
    </location>
</feature>
<keyword evidence="1" id="KW-0472">Membrane</keyword>
<evidence type="ECO:0000313" key="3">
    <source>
        <dbReference type="Proteomes" id="UP000708208"/>
    </source>
</evidence>
<dbReference type="AlphaFoldDB" id="A0A8J2NY84"/>
<comment type="caution">
    <text evidence="2">The sequence shown here is derived from an EMBL/GenBank/DDBJ whole genome shotgun (WGS) entry which is preliminary data.</text>
</comment>
<reference evidence="2" key="1">
    <citation type="submission" date="2021-06" db="EMBL/GenBank/DDBJ databases">
        <authorList>
            <person name="Hodson N. C."/>
            <person name="Mongue J. A."/>
            <person name="Jaron S. K."/>
        </authorList>
    </citation>
    <scope>NUCLEOTIDE SEQUENCE</scope>
</reference>
<keyword evidence="1" id="KW-1133">Transmembrane helix</keyword>
<dbReference type="EMBL" id="CAJVCH010114218">
    <property type="protein sequence ID" value="CAG7724804.1"/>
    <property type="molecule type" value="Genomic_DNA"/>
</dbReference>
<evidence type="ECO:0000256" key="1">
    <source>
        <dbReference type="SAM" id="Phobius"/>
    </source>
</evidence>
<feature type="non-terminal residue" evidence="2">
    <location>
        <position position="134"/>
    </location>
</feature>